<reference evidence="2 3" key="1">
    <citation type="submission" date="2024-02" db="EMBL/GenBank/DDBJ databases">
        <authorList>
            <person name="Vignale AGUSTIN F."/>
            <person name="Sosa J E."/>
            <person name="Modenutti C."/>
        </authorList>
    </citation>
    <scope>NUCLEOTIDE SEQUENCE [LARGE SCALE GENOMIC DNA]</scope>
</reference>
<sequence length="129" mass="14570">MGTHKTACLPSDLSQSPNPPTSPNLAPLPSLTPQRNQSRTKPKTTNQSLCADRMLHLPFQCPIRRLWLYRDNVISRRSSTKQWGSWMKAWRSPEAEMSTTSPDPRETCFGARAVLPRGDFLSESQRTST</sequence>
<dbReference type="Proteomes" id="UP001642360">
    <property type="component" value="Unassembled WGS sequence"/>
</dbReference>
<proteinExistence type="predicted"/>
<dbReference type="AlphaFoldDB" id="A0ABC8QRJ8"/>
<keyword evidence="3" id="KW-1185">Reference proteome</keyword>
<evidence type="ECO:0000313" key="3">
    <source>
        <dbReference type="Proteomes" id="UP001642360"/>
    </source>
</evidence>
<evidence type="ECO:0000256" key="1">
    <source>
        <dbReference type="SAM" id="MobiDB-lite"/>
    </source>
</evidence>
<dbReference type="EMBL" id="CAUOFW020000703">
    <property type="protein sequence ID" value="CAK9135348.1"/>
    <property type="molecule type" value="Genomic_DNA"/>
</dbReference>
<feature type="compositionally biased region" description="Polar residues" evidence="1">
    <location>
        <begin position="31"/>
        <end position="47"/>
    </location>
</feature>
<evidence type="ECO:0000313" key="2">
    <source>
        <dbReference type="EMBL" id="CAK9135348.1"/>
    </source>
</evidence>
<name>A0ABC8QRJ8_9AQUA</name>
<gene>
    <name evidence="2" type="ORF">ILEXP_LOCUS2294</name>
</gene>
<accession>A0ABC8QRJ8</accession>
<feature type="region of interest" description="Disordered" evidence="1">
    <location>
        <begin position="1"/>
        <end position="47"/>
    </location>
</feature>
<organism evidence="2 3">
    <name type="scientific">Ilex paraguariensis</name>
    <name type="common">yerba mate</name>
    <dbReference type="NCBI Taxonomy" id="185542"/>
    <lineage>
        <taxon>Eukaryota</taxon>
        <taxon>Viridiplantae</taxon>
        <taxon>Streptophyta</taxon>
        <taxon>Embryophyta</taxon>
        <taxon>Tracheophyta</taxon>
        <taxon>Spermatophyta</taxon>
        <taxon>Magnoliopsida</taxon>
        <taxon>eudicotyledons</taxon>
        <taxon>Gunneridae</taxon>
        <taxon>Pentapetalae</taxon>
        <taxon>asterids</taxon>
        <taxon>campanulids</taxon>
        <taxon>Aquifoliales</taxon>
        <taxon>Aquifoliaceae</taxon>
        <taxon>Ilex</taxon>
    </lineage>
</organism>
<comment type="caution">
    <text evidence="2">The sequence shown here is derived from an EMBL/GenBank/DDBJ whole genome shotgun (WGS) entry which is preliminary data.</text>
</comment>
<protein>
    <submittedName>
        <fullName evidence="2">Uncharacterized protein</fullName>
    </submittedName>
</protein>